<dbReference type="EMBL" id="BRYB01006314">
    <property type="protein sequence ID" value="GMI54952.1"/>
    <property type="molecule type" value="Genomic_DNA"/>
</dbReference>
<reference evidence="2 3" key="1">
    <citation type="journal article" date="2023" name="Commun. Biol.">
        <title>Genome analysis of Parmales, the sister group of diatoms, reveals the evolutionary specialization of diatoms from phago-mixotrophs to photoautotrophs.</title>
        <authorList>
            <person name="Ban H."/>
            <person name="Sato S."/>
            <person name="Yoshikawa S."/>
            <person name="Yamada K."/>
            <person name="Nakamura Y."/>
            <person name="Ichinomiya M."/>
            <person name="Sato N."/>
            <person name="Blanc-Mathieu R."/>
            <person name="Endo H."/>
            <person name="Kuwata A."/>
            <person name="Ogata H."/>
        </authorList>
    </citation>
    <scope>NUCLEOTIDE SEQUENCE [LARGE SCALE GENOMIC DNA]</scope>
</reference>
<accession>A0ABQ6NBE1</accession>
<name>A0ABQ6NBE1_9STRA</name>
<proteinExistence type="predicted"/>
<evidence type="ECO:0008006" key="4">
    <source>
        <dbReference type="Google" id="ProtNLM"/>
    </source>
</evidence>
<dbReference type="PANTHER" id="PTHR11319:SF35">
    <property type="entry name" value="OUTER MEMBRANE PROTEIN PMPC-RELATED"/>
    <property type="match status" value="1"/>
</dbReference>
<dbReference type="PANTHER" id="PTHR11319">
    <property type="entry name" value="G PROTEIN-COUPLED RECEPTOR-RELATED"/>
    <property type="match status" value="1"/>
</dbReference>
<keyword evidence="1" id="KW-0472">Membrane</keyword>
<evidence type="ECO:0000313" key="2">
    <source>
        <dbReference type="EMBL" id="GMI54952.1"/>
    </source>
</evidence>
<feature type="transmembrane region" description="Helical" evidence="1">
    <location>
        <begin position="282"/>
        <end position="303"/>
    </location>
</feature>
<keyword evidence="1" id="KW-0812">Transmembrane</keyword>
<sequence length="327" mass="33809">MYRAGTEEQVADSPISFDVLPATPSAATSTASAGTATSIVSAVDTALPLQAFLHDEFGNDVPNAAGVAVRVDGFEIAYEQPLVGPSYLHTVTIPKDFDGTLTISFSLDGVQIGEPVEVIVAPPPLSCPPGFVLFESECVKCPEGTECAAPGVNVLTLLVETGYWRASNESIEVLQCGEVDACTPAVCEDRHEEIKELTGGVNAGCSVYREYCENDSPLVDAGTAPEGWVAMMCPQTCGLCEEGGGGGEMCAENHVGPLCELCEDGFAAVQGSCVECKGGVSAVALAGVVVVLAMTAALVAWFVRRNGAKVKKWTHGSGMAAVKAVLA</sequence>
<organism evidence="2 3">
    <name type="scientific">Tetraparma gracilis</name>
    <dbReference type="NCBI Taxonomy" id="2962635"/>
    <lineage>
        <taxon>Eukaryota</taxon>
        <taxon>Sar</taxon>
        <taxon>Stramenopiles</taxon>
        <taxon>Ochrophyta</taxon>
        <taxon>Bolidophyceae</taxon>
        <taxon>Parmales</taxon>
        <taxon>Triparmaceae</taxon>
        <taxon>Tetraparma</taxon>
    </lineage>
</organism>
<feature type="non-terminal residue" evidence="2">
    <location>
        <position position="327"/>
    </location>
</feature>
<keyword evidence="3" id="KW-1185">Reference proteome</keyword>
<gene>
    <name evidence="2" type="ORF">TeGR_g8609</name>
</gene>
<dbReference type="Proteomes" id="UP001165060">
    <property type="component" value="Unassembled WGS sequence"/>
</dbReference>
<protein>
    <recommendedName>
        <fullName evidence="4">ShKT domain-containing protein</fullName>
    </recommendedName>
</protein>
<comment type="caution">
    <text evidence="2">The sequence shown here is derived from an EMBL/GenBank/DDBJ whole genome shotgun (WGS) entry which is preliminary data.</text>
</comment>
<keyword evidence="1" id="KW-1133">Transmembrane helix</keyword>
<evidence type="ECO:0000256" key="1">
    <source>
        <dbReference type="SAM" id="Phobius"/>
    </source>
</evidence>
<evidence type="ECO:0000313" key="3">
    <source>
        <dbReference type="Proteomes" id="UP001165060"/>
    </source>
</evidence>